<accession>A0AAN8RRA0</accession>
<feature type="domain" description="Translation elongation factor EF1B beta/delta subunit guanine nucleotide exchange" evidence="7">
    <location>
        <begin position="144"/>
        <end position="230"/>
    </location>
</feature>
<dbReference type="InterPro" id="IPR014717">
    <property type="entry name" value="Transl_elong_EF1B/ribsomal_bS6"/>
</dbReference>
<dbReference type="InterPro" id="IPR049720">
    <property type="entry name" value="EF1B_bsu/dsu"/>
</dbReference>
<dbReference type="InterPro" id="IPR018940">
    <property type="entry name" value="EF-1_beta_acid_region_euk"/>
</dbReference>
<feature type="coiled-coil region" evidence="6">
    <location>
        <begin position="198"/>
        <end position="225"/>
    </location>
</feature>
<evidence type="ECO:0000256" key="2">
    <source>
        <dbReference type="ARBA" id="ARBA00017600"/>
    </source>
</evidence>
<dbReference type="InterPro" id="IPR036219">
    <property type="entry name" value="eEF-1beta-like_sf"/>
</dbReference>
<protein>
    <recommendedName>
        <fullName evidence="2">Elongation factor 1-beta</fullName>
    </recommendedName>
</protein>
<dbReference type="FunFam" id="1.20.1050.130:FF:000001">
    <property type="entry name" value="Putative Elongation factor 1-beta"/>
    <property type="match status" value="1"/>
</dbReference>
<evidence type="ECO:0000313" key="9">
    <source>
        <dbReference type="EMBL" id="KAK6355681.1"/>
    </source>
</evidence>
<gene>
    <name evidence="9" type="primary">EFB1</name>
    <name evidence="9" type="ORF">TWF718_000074</name>
</gene>
<evidence type="ECO:0000259" key="8">
    <source>
        <dbReference type="SMART" id="SM01182"/>
    </source>
</evidence>
<dbReference type="PROSITE" id="PS00825">
    <property type="entry name" value="EF1BD_2"/>
    <property type="match status" value="1"/>
</dbReference>
<dbReference type="FunFam" id="3.30.70.60:FF:000001">
    <property type="entry name" value="Elongation factor 1-beta 1 like"/>
    <property type="match status" value="1"/>
</dbReference>
<dbReference type="GO" id="GO:0003746">
    <property type="term" value="F:translation elongation factor activity"/>
    <property type="evidence" value="ECO:0007669"/>
    <property type="project" value="UniProtKB-KW"/>
</dbReference>
<dbReference type="CDD" id="cd10308">
    <property type="entry name" value="GST_C_eEF1b_like"/>
    <property type="match status" value="1"/>
</dbReference>
<dbReference type="GO" id="GO:0005853">
    <property type="term" value="C:eukaryotic translation elongation factor 1 complex"/>
    <property type="evidence" value="ECO:0007669"/>
    <property type="project" value="InterPro"/>
</dbReference>
<organism evidence="9 10">
    <name type="scientific">Orbilia javanica</name>
    <dbReference type="NCBI Taxonomy" id="47235"/>
    <lineage>
        <taxon>Eukaryota</taxon>
        <taxon>Fungi</taxon>
        <taxon>Dikarya</taxon>
        <taxon>Ascomycota</taxon>
        <taxon>Pezizomycotina</taxon>
        <taxon>Orbiliomycetes</taxon>
        <taxon>Orbiliales</taxon>
        <taxon>Orbiliaceae</taxon>
        <taxon>Orbilia</taxon>
    </lineage>
</organism>
<dbReference type="PANTHER" id="PTHR11595">
    <property type="entry name" value="EF-HAND AND COILED-COIL DOMAIN-CONTAINING FAMILY MEMBER"/>
    <property type="match status" value="1"/>
</dbReference>
<proteinExistence type="inferred from homology"/>
<comment type="similarity">
    <text evidence="1 5">Belongs to the EF-1-beta/EF-1-delta family.</text>
</comment>
<dbReference type="InterPro" id="IPR014038">
    <property type="entry name" value="EF1B_bsu/dsu_GNE"/>
</dbReference>
<reference evidence="9 10" key="1">
    <citation type="submission" date="2019-10" db="EMBL/GenBank/DDBJ databases">
        <authorList>
            <person name="Palmer J.M."/>
        </authorList>
    </citation>
    <scope>NUCLEOTIDE SEQUENCE [LARGE SCALE GENOMIC DNA]</scope>
    <source>
        <strain evidence="9 10">TWF718</strain>
    </source>
</reference>
<dbReference type="GO" id="GO:0005829">
    <property type="term" value="C:cytosol"/>
    <property type="evidence" value="ECO:0007669"/>
    <property type="project" value="TreeGrafter"/>
</dbReference>
<feature type="domain" description="Elongation factor 1 beta central acidic region eukaryote" evidence="8">
    <location>
        <begin position="108"/>
        <end position="135"/>
    </location>
</feature>
<dbReference type="PROSITE" id="PS00824">
    <property type="entry name" value="EF1BD_1"/>
    <property type="match status" value="1"/>
</dbReference>
<evidence type="ECO:0000256" key="1">
    <source>
        <dbReference type="ARBA" id="ARBA00007411"/>
    </source>
</evidence>
<evidence type="ECO:0000256" key="4">
    <source>
        <dbReference type="ARBA" id="ARBA00022917"/>
    </source>
</evidence>
<dbReference type="Gene3D" id="3.30.70.60">
    <property type="match status" value="1"/>
</dbReference>
<sequence>MGFGDLLADAGKATLNSWLETRSYIVGYTPSQADVAVYKAVSSAPDASKYPYAARWYNHITSYEAEFGSLTGDESTPLDTYGPDGAPELVAAPPAAAAEEEDDDDVDLFGSDDEEVDEEAEKLKAQRLEEYNKKKAGKTKPAAKSIVTLDVKPWDDETDMKELEANVRAIEKDGLVWGASQLVAIGFGIKKLQINLVIEDEKVSLDELQQQIEEDEDHVQSTDVQAMQKL</sequence>
<dbReference type="InterPro" id="IPR001326">
    <property type="entry name" value="Transl_elong_EF1B_B/D_CS"/>
</dbReference>
<dbReference type="InterPro" id="IPR036282">
    <property type="entry name" value="Glutathione-S-Trfase_C_sf"/>
</dbReference>
<evidence type="ECO:0000259" key="7">
    <source>
        <dbReference type="SMART" id="SM00888"/>
    </source>
</evidence>
<keyword evidence="10" id="KW-1185">Reference proteome</keyword>
<name>A0AAN8RRA0_9PEZI</name>
<dbReference type="CDD" id="cd00292">
    <property type="entry name" value="EF1B"/>
    <property type="match status" value="1"/>
</dbReference>
<dbReference type="Pfam" id="PF00736">
    <property type="entry name" value="EF1_GNE"/>
    <property type="match status" value="1"/>
</dbReference>
<dbReference type="PANTHER" id="PTHR11595:SF21">
    <property type="entry name" value="ELONGATION FACTOR 1-BETA"/>
    <property type="match status" value="1"/>
</dbReference>
<dbReference type="GO" id="GO:0005085">
    <property type="term" value="F:guanyl-nucleotide exchange factor activity"/>
    <property type="evidence" value="ECO:0007669"/>
    <property type="project" value="TreeGrafter"/>
</dbReference>
<dbReference type="Proteomes" id="UP001313282">
    <property type="component" value="Unassembled WGS sequence"/>
</dbReference>
<keyword evidence="6" id="KW-0175">Coiled coil</keyword>
<dbReference type="SUPFAM" id="SSF47616">
    <property type="entry name" value="GST C-terminal domain-like"/>
    <property type="match status" value="1"/>
</dbReference>
<dbReference type="Gene3D" id="1.20.1050.130">
    <property type="match status" value="1"/>
</dbReference>
<evidence type="ECO:0000313" key="10">
    <source>
        <dbReference type="Proteomes" id="UP001313282"/>
    </source>
</evidence>
<dbReference type="SMART" id="SM00888">
    <property type="entry name" value="EF1_GNE"/>
    <property type="match status" value="1"/>
</dbReference>
<evidence type="ECO:0000256" key="3">
    <source>
        <dbReference type="ARBA" id="ARBA00022768"/>
    </source>
</evidence>
<evidence type="ECO:0000256" key="6">
    <source>
        <dbReference type="SAM" id="Coils"/>
    </source>
</evidence>
<dbReference type="EMBL" id="JAVHNR010000001">
    <property type="protein sequence ID" value="KAK6355681.1"/>
    <property type="molecule type" value="Genomic_DNA"/>
</dbReference>
<dbReference type="SUPFAM" id="SSF54984">
    <property type="entry name" value="eEF-1beta-like"/>
    <property type="match status" value="1"/>
</dbReference>
<dbReference type="SMART" id="SM01182">
    <property type="entry name" value="EF-1_beta_acid"/>
    <property type="match status" value="1"/>
</dbReference>
<dbReference type="AlphaFoldDB" id="A0AAN8RRA0"/>
<keyword evidence="3 5" id="KW-0251">Elongation factor</keyword>
<comment type="caution">
    <text evidence="9">The sequence shown here is derived from an EMBL/GenBank/DDBJ whole genome shotgun (WGS) entry which is preliminary data.</text>
</comment>
<evidence type="ECO:0000256" key="5">
    <source>
        <dbReference type="RuleBase" id="RU003791"/>
    </source>
</evidence>
<dbReference type="Pfam" id="PF10587">
    <property type="entry name" value="EF-1_beta_acid"/>
    <property type="match status" value="1"/>
</dbReference>
<keyword evidence="4 5" id="KW-0648">Protein biosynthesis</keyword>